<organism evidence="2 3">
    <name type="scientific">Helicobacter canis</name>
    <dbReference type="NCBI Taxonomy" id="29419"/>
    <lineage>
        <taxon>Bacteria</taxon>
        <taxon>Pseudomonadati</taxon>
        <taxon>Campylobacterota</taxon>
        <taxon>Epsilonproteobacteria</taxon>
        <taxon>Campylobacterales</taxon>
        <taxon>Helicobacteraceae</taxon>
        <taxon>Helicobacter</taxon>
    </lineage>
</organism>
<sequence>MHKGLQQARESSQILCHKKQACQMFSLIFVAVLVAFGLGACATLPKPTTSSPISVTINFAGVFTDLADESTTTKSALTYWRKRNDDGSLGDRFAIGGANAFNRAINTTRFRKVRDEVVTLDSGEYFLDSFELESSKSIAISQDGDYTKRDGWDHTKNSPKYLLLSLQKPITLPKFIIEVLEHREQGSKRVRLLVCLADGEKIPEALRFGTYMQPQRAPKAMCEEVFGKGFGTRQVPSSVESSGANSAEK</sequence>
<reference evidence="2 3" key="1">
    <citation type="submission" date="2019-09" db="EMBL/GenBank/DDBJ databases">
        <title>Draft genome sequence of various Type strains from the CCUG.</title>
        <authorList>
            <person name="Pineiro-Iglesias B."/>
            <person name="Tunovic T."/>
            <person name="Unosson C."/>
            <person name="Inganas E."/>
            <person name="Ohlen M."/>
            <person name="Cardew S."/>
            <person name="Jensie-Markopoulos S."/>
            <person name="Salva-Serra F."/>
            <person name="Jaen-Luchoro D."/>
            <person name="Karlsson R."/>
            <person name="Svensson-Stadler L."/>
            <person name="Chun J."/>
            <person name="Moore E."/>
        </authorList>
    </citation>
    <scope>NUCLEOTIDE SEQUENCE [LARGE SCALE GENOMIC DNA]</scope>
    <source>
        <strain evidence="2 3">CCUG 32756T</strain>
    </source>
</reference>
<dbReference type="AlphaFoldDB" id="A0A5M9QQF9"/>
<gene>
    <name evidence="2" type="ORF">F4V45_03065</name>
</gene>
<proteinExistence type="predicted"/>
<dbReference type="EMBL" id="VXKE01000008">
    <property type="protein sequence ID" value="KAA8710309.1"/>
    <property type="molecule type" value="Genomic_DNA"/>
</dbReference>
<protein>
    <submittedName>
        <fullName evidence="2">Uncharacterized protein</fullName>
    </submittedName>
</protein>
<dbReference type="RefSeq" id="WP_150337010.1">
    <property type="nucleotide sequence ID" value="NZ_VXKE01000008.1"/>
</dbReference>
<evidence type="ECO:0000256" key="1">
    <source>
        <dbReference type="SAM" id="Phobius"/>
    </source>
</evidence>
<accession>A0A5M9QQF9</accession>
<evidence type="ECO:0000313" key="2">
    <source>
        <dbReference type="EMBL" id="KAA8710309.1"/>
    </source>
</evidence>
<evidence type="ECO:0000313" key="3">
    <source>
        <dbReference type="Proteomes" id="UP000323707"/>
    </source>
</evidence>
<dbReference type="Proteomes" id="UP000323707">
    <property type="component" value="Unassembled WGS sequence"/>
</dbReference>
<keyword evidence="1" id="KW-1133">Transmembrane helix</keyword>
<name>A0A5M9QQF9_9HELI</name>
<keyword evidence="1" id="KW-0812">Transmembrane</keyword>
<keyword evidence="1" id="KW-0472">Membrane</keyword>
<comment type="caution">
    <text evidence="2">The sequence shown here is derived from an EMBL/GenBank/DDBJ whole genome shotgun (WGS) entry which is preliminary data.</text>
</comment>
<feature type="transmembrane region" description="Helical" evidence="1">
    <location>
        <begin position="21"/>
        <end position="40"/>
    </location>
</feature>